<accession>A0ABP3LWG6</accession>
<name>A0ABP3LWG6_SACER</name>
<keyword evidence="3" id="KW-1185">Reference proteome</keyword>
<dbReference type="EMBL" id="BAAAGS010000002">
    <property type="protein sequence ID" value="GAA0507949.1"/>
    <property type="molecule type" value="Genomic_DNA"/>
</dbReference>
<protein>
    <submittedName>
        <fullName evidence="2">Uncharacterized protein</fullName>
    </submittedName>
</protein>
<sequence>MPGEGFELLVQRRPGQAVGQRRHRVGADAQHHLQGVLRGVALRQEGPQRVLGHFSRGRDDFEGEDADRVEPAVAERSLLAQRRDELGAGTERGQLGGVHGDADVAAVAGRDGEDQDLAGERVQGRRLEHRAGLEEAVEQVR</sequence>
<gene>
    <name evidence="2" type="ORF">GCM10009533_03390</name>
</gene>
<organism evidence="2 3">
    <name type="scientific">Saccharopolyspora erythraea</name>
    <name type="common">Streptomyces erythraeus</name>
    <dbReference type="NCBI Taxonomy" id="1836"/>
    <lineage>
        <taxon>Bacteria</taxon>
        <taxon>Bacillati</taxon>
        <taxon>Actinomycetota</taxon>
        <taxon>Actinomycetes</taxon>
        <taxon>Pseudonocardiales</taxon>
        <taxon>Pseudonocardiaceae</taxon>
        <taxon>Saccharopolyspora</taxon>
    </lineage>
</organism>
<evidence type="ECO:0000256" key="1">
    <source>
        <dbReference type="SAM" id="MobiDB-lite"/>
    </source>
</evidence>
<feature type="compositionally biased region" description="Basic and acidic residues" evidence="1">
    <location>
        <begin position="118"/>
        <end position="141"/>
    </location>
</feature>
<reference evidence="3" key="1">
    <citation type="journal article" date="2019" name="Int. J. Syst. Evol. Microbiol.">
        <title>The Global Catalogue of Microorganisms (GCM) 10K type strain sequencing project: providing services to taxonomists for standard genome sequencing and annotation.</title>
        <authorList>
            <consortium name="The Broad Institute Genomics Platform"/>
            <consortium name="The Broad Institute Genome Sequencing Center for Infectious Disease"/>
            <person name="Wu L."/>
            <person name="Ma J."/>
        </authorList>
    </citation>
    <scope>NUCLEOTIDE SEQUENCE [LARGE SCALE GENOMIC DNA]</scope>
    <source>
        <strain evidence="3">JCM 10303</strain>
    </source>
</reference>
<feature type="region of interest" description="Disordered" evidence="1">
    <location>
        <begin position="108"/>
        <end position="141"/>
    </location>
</feature>
<dbReference type="Proteomes" id="UP001500729">
    <property type="component" value="Unassembled WGS sequence"/>
</dbReference>
<comment type="caution">
    <text evidence="2">The sequence shown here is derived from an EMBL/GenBank/DDBJ whole genome shotgun (WGS) entry which is preliminary data.</text>
</comment>
<evidence type="ECO:0000313" key="3">
    <source>
        <dbReference type="Proteomes" id="UP001500729"/>
    </source>
</evidence>
<evidence type="ECO:0000313" key="2">
    <source>
        <dbReference type="EMBL" id="GAA0507949.1"/>
    </source>
</evidence>
<proteinExistence type="predicted"/>